<dbReference type="GeneID" id="36397913"/>
<protein>
    <submittedName>
        <fullName evidence="1">Uncharacterized protein</fullName>
    </submittedName>
</protein>
<dbReference type="RefSeq" id="XP_024582826.1">
    <property type="nucleotide sequence ID" value="XM_024717315.1"/>
</dbReference>
<organism evidence="1 2">
    <name type="scientific">Plasmopara halstedii</name>
    <name type="common">Downy mildew of sunflower</name>
    <dbReference type="NCBI Taxonomy" id="4781"/>
    <lineage>
        <taxon>Eukaryota</taxon>
        <taxon>Sar</taxon>
        <taxon>Stramenopiles</taxon>
        <taxon>Oomycota</taxon>
        <taxon>Peronosporomycetes</taxon>
        <taxon>Peronosporales</taxon>
        <taxon>Peronosporaceae</taxon>
        <taxon>Plasmopara</taxon>
    </lineage>
</organism>
<accession>A0A0P1AVL0</accession>
<sequence length="71" mass="8527">MISLERHEPQIDWKPQLIFVNPVQLSVSKRMSRSHLFLDKHGQLFELVNQILPLCIRKERLHVESAMVRFY</sequence>
<reference evidence="2" key="1">
    <citation type="submission" date="2014-09" db="EMBL/GenBank/DDBJ databases">
        <authorList>
            <person name="Sharma Rahul"/>
            <person name="Thines Marco"/>
        </authorList>
    </citation>
    <scope>NUCLEOTIDE SEQUENCE [LARGE SCALE GENOMIC DNA]</scope>
</reference>
<keyword evidence="2" id="KW-1185">Reference proteome</keyword>
<evidence type="ECO:0000313" key="2">
    <source>
        <dbReference type="Proteomes" id="UP000054928"/>
    </source>
</evidence>
<dbReference type="AlphaFoldDB" id="A0A0P1AVL0"/>
<dbReference type="EMBL" id="CCYD01002047">
    <property type="protein sequence ID" value="CEG46457.1"/>
    <property type="molecule type" value="Genomic_DNA"/>
</dbReference>
<proteinExistence type="predicted"/>
<dbReference type="Proteomes" id="UP000054928">
    <property type="component" value="Unassembled WGS sequence"/>
</dbReference>
<name>A0A0P1AVL0_PLAHL</name>
<evidence type="ECO:0000313" key="1">
    <source>
        <dbReference type="EMBL" id="CEG46457.1"/>
    </source>
</evidence>